<accession>A0ABQ9YXQ8</accession>
<dbReference type="InterPro" id="IPR002219">
    <property type="entry name" value="PKC_DAG/PE"/>
</dbReference>
<reference evidence="4 5" key="1">
    <citation type="journal article" date="2023" name="Nucleic Acids Res.">
        <title>The hologenome of Daphnia magna reveals possible DNA methylation and microbiome-mediated evolution of the host genome.</title>
        <authorList>
            <person name="Chaturvedi A."/>
            <person name="Li X."/>
            <person name="Dhandapani V."/>
            <person name="Marshall H."/>
            <person name="Kissane S."/>
            <person name="Cuenca-Cambronero M."/>
            <person name="Asole G."/>
            <person name="Calvet F."/>
            <person name="Ruiz-Romero M."/>
            <person name="Marangio P."/>
            <person name="Guigo R."/>
            <person name="Rago D."/>
            <person name="Mirbahai L."/>
            <person name="Eastwood N."/>
            <person name="Colbourne J.K."/>
            <person name="Zhou J."/>
            <person name="Mallon E."/>
            <person name="Orsini L."/>
        </authorList>
    </citation>
    <scope>NUCLEOTIDE SEQUENCE [LARGE SCALE GENOMIC DNA]</scope>
    <source>
        <strain evidence="4">LRV0_1</strain>
    </source>
</reference>
<gene>
    <name evidence="4" type="ORF">OUZ56_007151</name>
</gene>
<comment type="caution">
    <text evidence="4">The sequence shown here is derived from an EMBL/GenBank/DDBJ whole genome shotgun (WGS) entry which is preliminary data.</text>
</comment>
<keyword evidence="5" id="KW-1185">Reference proteome</keyword>
<protein>
    <recommendedName>
        <fullName evidence="3">Phorbol-ester/DAG-type domain-containing protein</fullName>
    </recommendedName>
</protein>
<dbReference type="Gene3D" id="3.30.60.20">
    <property type="match status" value="1"/>
</dbReference>
<evidence type="ECO:0000313" key="4">
    <source>
        <dbReference type="EMBL" id="KAK4005439.1"/>
    </source>
</evidence>
<keyword evidence="2" id="KW-0862">Zinc</keyword>
<dbReference type="Pfam" id="PF00130">
    <property type="entry name" value="C1_1"/>
    <property type="match status" value="1"/>
</dbReference>
<sequence>MAAGGDDQWPTTGSHGHYFLKKNFHKPSYCHHCSDLVWGLLGQGYVCEENSFRWLMSVVNHDFAILFVKAAPPKNVFL</sequence>
<dbReference type="SUPFAM" id="SSF57889">
    <property type="entry name" value="Cysteine-rich domain"/>
    <property type="match status" value="1"/>
</dbReference>
<dbReference type="InterPro" id="IPR046349">
    <property type="entry name" value="C1-like_sf"/>
</dbReference>
<evidence type="ECO:0000256" key="2">
    <source>
        <dbReference type="ARBA" id="ARBA00022833"/>
    </source>
</evidence>
<evidence type="ECO:0000259" key="3">
    <source>
        <dbReference type="PROSITE" id="PS50081"/>
    </source>
</evidence>
<proteinExistence type="predicted"/>
<organism evidence="4 5">
    <name type="scientific">Daphnia magna</name>
    <dbReference type="NCBI Taxonomy" id="35525"/>
    <lineage>
        <taxon>Eukaryota</taxon>
        <taxon>Metazoa</taxon>
        <taxon>Ecdysozoa</taxon>
        <taxon>Arthropoda</taxon>
        <taxon>Crustacea</taxon>
        <taxon>Branchiopoda</taxon>
        <taxon>Diplostraca</taxon>
        <taxon>Cladocera</taxon>
        <taxon>Anomopoda</taxon>
        <taxon>Daphniidae</taxon>
        <taxon>Daphnia</taxon>
    </lineage>
</organism>
<keyword evidence="1" id="KW-0479">Metal-binding</keyword>
<dbReference type="PROSITE" id="PS50081">
    <property type="entry name" value="ZF_DAG_PE_2"/>
    <property type="match status" value="1"/>
</dbReference>
<dbReference type="EMBL" id="JAOYFB010000001">
    <property type="protein sequence ID" value="KAK4005439.1"/>
    <property type="molecule type" value="Genomic_DNA"/>
</dbReference>
<feature type="domain" description="Phorbol-ester/DAG-type" evidence="3">
    <location>
        <begin position="16"/>
        <end position="48"/>
    </location>
</feature>
<dbReference type="Proteomes" id="UP001234178">
    <property type="component" value="Unassembled WGS sequence"/>
</dbReference>
<evidence type="ECO:0000313" key="5">
    <source>
        <dbReference type="Proteomes" id="UP001234178"/>
    </source>
</evidence>
<evidence type="ECO:0000256" key="1">
    <source>
        <dbReference type="ARBA" id="ARBA00022723"/>
    </source>
</evidence>
<name>A0ABQ9YXQ8_9CRUS</name>